<comment type="caution">
    <text evidence="12">The sequence shown here is derived from an EMBL/GenBank/DDBJ whole genome shotgun (WGS) entry which is preliminary data.</text>
</comment>
<comment type="similarity">
    <text evidence="9">Belongs to the amino acid/polyamine transporter 2 family. Amino acid/auxin permease (AAAP) (TC 2.A.18.2) subfamily.</text>
</comment>
<dbReference type="PANTHER" id="PTHR48017">
    <property type="entry name" value="OS05G0424000 PROTEIN-RELATED"/>
    <property type="match status" value="1"/>
</dbReference>
<feature type="transmembrane region" description="Helical" evidence="10">
    <location>
        <begin position="120"/>
        <end position="141"/>
    </location>
</feature>
<evidence type="ECO:0000256" key="10">
    <source>
        <dbReference type="SAM" id="Phobius"/>
    </source>
</evidence>
<dbReference type="AlphaFoldDB" id="A0ABD3B5D9"/>
<dbReference type="GO" id="GO:0006865">
    <property type="term" value="P:amino acid transport"/>
    <property type="evidence" value="ECO:0007669"/>
    <property type="project" value="UniProtKB-KW"/>
</dbReference>
<evidence type="ECO:0000256" key="8">
    <source>
        <dbReference type="ARBA" id="ARBA00023136"/>
    </source>
</evidence>
<feature type="transmembrane region" description="Helical" evidence="10">
    <location>
        <begin position="60"/>
        <end position="85"/>
    </location>
</feature>
<evidence type="ECO:0000256" key="2">
    <source>
        <dbReference type="ARBA" id="ARBA00022448"/>
    </source>
</evidence>
<feature type="transmembrane region" description="Helical" evidence="10">
    <location>
        <begin position="402"/>
        <end position="424"/>
    </location>
</feature>
<evidence type="ECO:0000256" key="7">
    <source>
        <dbReference type="ARBA" id="ARBA00022989"/>
    </source>
</evidence>
<keyword evidence="5" id="KW-0769">Symport</keyword>
<evidence type="ECO:0000256" key="1">
    <source>
        <dbReference type="ARBA" id="ARBA00004236"/>
    </source>
</evidence>
<accession>A0ABD3B5D9</accession>
<evidence type="ECO:0000313" key="12">
    <source>
        <dbReference type="EMBL" id="KAL3538772.1"/>
    </source>
</evidence>
<dbReference type="GO" id="GO:0015293">
    <property type="term" value="F:symporter activity"/>
    <property type="evidence" value="ECO:0007669"/>
    <property type="project" value="UniProtKB-KW"/>
</dbReference>
<keyword evidence="8 10" id="KW-0472">Membrane</keyword>
<evidence type="ECO:0000259" key="11">
    <source>
        <dbReference type="Pfam" id="PF01490"/>
    </source>
</evidence>
<keyword evidence="6" id="KW-0029">Amino-acid transport</keyword>
<evidence type="ECO:0000256" key="4">
    <source>
        <dbReference type="ARBA" id="ARBA00022692"/>
    </source>
</evidence>
<evidence type="ECO:0000313" key="13">
    <source>
        <dbReference type="Proteomes" id="UP001630127"/>
    </source>
</evidence>
<feature type="transmembrane region" description="Helical" evidence="10">
    <location>
        <begin position="317"/>
        <end position="341"/>
    </location>
</feature>
<feature type="transmembrane region" description="Helical" evidence="10">
    <location>
        <begin position="436"/>
        <end position="462"/>
    </location>
</feature>
<dbReference type="InterPro" id="IPR013057">
    <property type="entry name" value="AA_transpt_TM"/>
</dbReference>
<evidence type="ECO:0000256" key="3">
    <source>
        <dbReference type="ARBA" id="ARBA00022475"/>
    </source>
</evidence>
<keyword evidence="7 10" id="KW-1133">Transmembrane helix</keyword>
<protein>
    <recommendedName>
        <fullName evidence="11">Amino acid transporter transmembrane domain-containing protein</fullName>
    </recommendedName>
</protein>
<feature type="transmembrane region" description="Helical" evidence="10">
    <location>
        <begin position="35"/>
        <end position="54"/>
    </location>
</feature>
<gene>
    <name evidence="12" type="ORF">ACH5RR_002138</name>
</gene>
<feature type="transmembrane region" description="Helical" evidence="10">
    <location>
        <begin position="379"/>
        <end position="396"/>
    </location>
</feature>
<keyword evidence="3" id="KW-1003">Cell membrane</keyword>
<dbReference type="EMBL" id="JBJUIK010000001">
    <property type="protein sequence ID" value="KAL3538772.1"/>
    <property type="molecule type" value="Genomic_DNA"/>
</dbReference>
<evidence type="ECO:0000256" key="9">
    <source>
        <dbReference type="ARBA" id="ARBA00061463"/>
    </source>
</evidence>
<evidence type="ECO:0000256" key="6">
    <source>
        <dbReference type="ARBA" id="ARBA00022970"/>
    </source>
</evidence>
<reference evidence="12 13" key="1">
    <citation type="submission" date="2024-11" db="EMBL/GenBank/DDBJ databases">
        <title>A near-complete genome assembly of Cinchona calisaya.</title>
        <authorList>
            <person name="Lian D.C."/>
            <person name="Zhao X.W."/>
            <person name="Wei L."/>
        </authorList>
    </citation>
    <scope>NUCLEOTIDE SEQUENCE [LARGE SCALE GENOMIC DNA]</scope>
    <source>
        <tissue evidence="12">Nenye</tissue>
    </source>
</reference>
<sequence length="475" mass="52712">MPRNTMSFSVESGFADDSKFDDDGRVKRTGTLTTASAHIITAVIGSGVLSLAWATAQLGWIAGPVALMAFSIITWFTSILLADCYRSPDPVTGRRNYTYMEVVRTNLGGRKFQLCGLAQYGNLVGITIGYTITTAISMVAIKRSNCFHKNHIRDGCHTSNNFFIILFGFIQIFFSQLQNFHKLWFLSIVAAVMSFGYASIGLALSIVQIAGGAHPKTSLTGVPVGKNLTSMDKMWNTFSALGDIAFAYAFSTVLVEIQDTLKSSPPENKVMKRATFIGISVSTIFYTLCGILGYSAFGNNAPGNLLTGFGFYEPFWLVDMANVFIVVHLVGAYQVFCQPFYGFVESWSKKKWPESTFITKEYLIDVPYCGIFNVNLFRLVWRTLYVIFTTVIAMIFPNFNDVVGLLGAASFWPLTVFFPIEMYIAQTKIPKFSFTWIWMQILSCVCLIISLLAAAGSIHGLIKRLDTLKPFKSES</sequence>
<feature type="transmembrane region" description="Helical" evidence="10">
    <location>
        <begin position="276"/>
        <end position="297"/>
    </location>
</feature>
<keyword evidence="13" id="KW-1185">Reference proteome</keyword>
<evidence type="ECO:0000256" key="5">
    <source>
        <dbReference type="ARBA" id="ARBA00022847"/>
    </source>
</evidence>
<dbReference type="GO" id="GO:0005886">
    <property type="term" value="C:plasma membrane"/>
    <property type="evidence" value="ECO:0007669"/>
    <property type="project" value="UniProtKB-SubCell"/>
</dbReference>
<dbReference type="FunFam" id="1.20.1740.10:FF:000055">
    <property type="entry name" value="Amino acid permease 6"/>
    <property type="match status" value="1"/>
</dbReference>
<dbReference type="Pfam" id="PF01490">
    <property type="entry name" value="Aa_trans"/>
    <property type="match status" value="1"/>
</dbReference>
<feature type="domain" description="Amino acid transporter transmembrane" evidence="11">
    <location>
        <begin position="29"/>
        <end position="462"/>
    </location>
</feature>
<keyword evidence="2" id="KW-0813">Transport</keyword>
<proteinExistence type="inferred from homology"/>
<dbReference type="Proteomes" id="UP001630127">
    <property type="component" value="Unassembled WGS sequence"/>
</dbReference>
<name>A0ABD3B5D9_9GENT</name>
<feature type="transmembrane region" description="Helical" evidence="10">
    <location>
        <begin position="184"/>
        <end position="214"/>
    </location>
</feature>
<organism evidence="12 13">
    <name type="scientific">Cinchona calisaya</name>
    <dbReference type="NCBI Taxonomy" id="153742"/>
    <lineage>
        <taxon>Eukaryota</taxon>
        <taxon>Viridiplantae</taxon>
        <taxon>Streptophyta</taxon>
        <taxon>Embryophyta</taxon>
        <taxon>Tracheophyta</taxon>
        <taxon>Spermatophyta</taxon>
        <taxon>Magnoliopsida</taxon>
        <taxon>eudicotyledons</taxon>
        <taxon>Gunneridae</taxon>
        <taxon>Pentapetalae</taxon>
        <taxon>asterids</taxon>
        <taxon>lamiids</taxon>
        <taxon>Gentianales</taxon>
        <taxon>Rubiaceae</taxon>
        <taxon>Cinchonoideae</taxon>
        <taxon>Cinchoneae</taxon>
        <taxon>Cinchona</taxon>
    </lineage>
</organism>
<keyword evidence="4 10" id="KW-0812">Transmembrane</keyword>
<feature type="transmembrane region" description="Helical" evidence="10">
    <location>
        <begin position="161"/>
        <end position="177"/>
    </location>
</feature>
<comment type="subcellular location">
    <subcellularLocation>
        <location evidence="1">Cell membrane</location>
    </subcellularLocation>
</comment>